<dbReference type="PROSITE" id="PS50088">
    <property type="entry name" value="ANK_REPEAT"/>
    <property type="match status" value="2"/>
</dbReference>
<dbReference type="SUPFAM" id="SSF48403">
    <property type="entry name" value="Ankyrin repeat"/>
    <property type="match status" value="1"/>
</dbReference>
<dbReference type="PROSITE" id="PS50011">
    <property type="entry name" value="PROTEIN_KINASE_DOM"/>
    <property type="match status" value="1"/>
</dbReference>
<feature type="compositionally biased region" description="Basic and acidic residues" evidence="7">
    <location>
        <begin position="869"/>
        <end position="879"/>
    </location>
</feature>
<feature type="compositionally biased region" description="Low complexity" evidence="7">
    <location>
        <begin position="723"/>
        <end position="740"/>
    </location>
</feature>
<feature type="domain" description="Protein kinase" evidence="8">
    <location>
        <begin position="39"/>
        <end position="292"/>
    </location>
</feature>
<feature type="region of interest" description="Disordered" evidence="7">
    <location>
        <begin position="446"/>
        <end position="476"/>
    </location>
</feature>
<feature type="compositionally biased region" description="Basic and acidic residues" evidence="7">
    <location>
        <begin position="990"/>
        <end position="1000"/>
    </location>
</feature>
<dbReference type="InterPro" id="IPR000719">
    <property type="entry name" value="Prot_kinase_dom"/>
</dbReference>
<dbReference type="Gene3D" id="1.10.510.10">
    <property type="entry name" value="Transferase(Phosphotransferase) domain 1"/>
    <property type="match status" value="1"/>
</dbReference>
<feature type="region of interest" description="Disordered" evidence="7">
    <location>
        <begin position="383"/>
        <end position="406"/>
    </location>
</feature>
<dbReference type="InterPro" id="IPR011009">
    <property type="entry name" value="Kinase-like_dom_sf"/>
</dbReference>
<feature type="compositionally biased region" description="Polar residues" evidence="7">
    <location>
        <begin position="331"/>
        <end position="340"/>
    </location>
</feature>
<dbReference type="InterPro" id="IPR051681">
    <property type="entry name" value="Ser/Thr_Kinases-Pseudokinases"/>
</dbReference>
<keyword evidence="6" id="KW-0040">ANK repeat</keyword>
<proteinExistence type="inferred from homology"/>
<dbReference type="PANTHER" id="PTHR44329:SF288">
    <property type="entry name" value="MITOGEN-ACTIVATED PROTEIN KINASE KINASE KINASE 20"/>
    <property type="match status" value="1"/>
</dbReference>
<sequence length="1491" mass="160303">MVNDRTQSAQVKKNNRAEEWLKNAVKDKHVRLIPFSEISKVKYNVAKGGSGTIHLGAWRNMHIAIKEQHNTNDLIKELKMHKQVHDSNYIVKFFGITKHPLTHDTCIVMQFAENGCLQDYLETQNVAISWLTKYRLAWEVASGLDFIHRENIFHTDLHSRNILIDTGGKALITDFGLSKSVNKTIYTTKAGLFGVVPYVAPERMQNPSITYTAKCDIYSLGVILWELSSCVIPFEAQLQDVMLAVNIIAGVREKTIPGTAVEYEMLYRRCWDGLPQNRPQMDIVLSELVELLAAEQINPRPAATRPRSPKPTRPLSSDSMVAPSLPFAYETDSSLPPSLENTHHVGPGSPSRALTRQSLGKASMVGVPSVPIRQDRAGQRVSFHEPLPRDNSQVNGTKPPGLAQSDANIRNGAVKATPLAIKHNKSAVTNAQAETLAADTMESPIIPNGHAATETAKPQSFSNTATEQGKDKEQISTEAAAGTVATLSTASNADSKPAGSILQLLPPLPECNPLSFSSNSSGSNDGLLPLIPVTPPPTPSFSPASEPLLNKLPETAALALASGLPMFAVVSKLPQASGKNISTISPPPSGAPPPPPGAMAGHSNTPRIISPPHHRNTPRASKTISPPAGAPPPRSIPSPSLGPGIPRPPPGPPPTPTLGHASGNGVKSGVAGVNGTNAAGNRNPVEPIQYVPSTSYNPGPGKNPKTGLPNAPGSPSNGNSEQSTSPPATSTNTDTTRPTPARQIPMCFPVVTPLTPPHWTRKPTPVTTEPSSIASRAPVSPASSGSSSSSSSAGNSPSGSPSSTSPSSAPSSANGSPPTSRRDFRPISYLTQKHTGLLDLVDKVDQQLQEQNQHQGIQQQQQQQQQHQSHIEPPPRRNGDNAYVPNPNNNIIPPSQLLMQRAQSPELIRRDQNILGSPSLRPAPLPENGNRIIRSPHLAPLNRPTSPAFALPTSNIRNNDRTGGLFAGDTRNWMRTLKNPTKRNSEEDDARSINDHHEARPQLQPSKDSSSSSTTTVTTTTGTSTSTSPSTSAATLVNGTGNGNTSPQQPRVQLNNFYSLADPYKEMNHDEPTDFFAAVTHSDLVTIERMLKSFPHLIHDSNGFWPHPTPLLVAARSRRALETMKLLLQYGAALDRGDHNGTTVLHYVCEQYPNPVEAIQFLARAGADPNSRDAKKRTPLIVLLQNTHLVSTKVLLEAMRTLFKAGAQANVVEAQNQRSALHVAIMHYQPPAVLQQQQQQQQSHNGGPVLVAGGIQIGKELAPILELLLKRGADVNARDARKATPLHVLLERMDNEELVQNLLLYGADPGIRTNKRNALMIAAEHLRVMSAWFLLENDLLSSSPESIKRAMELCSKADGPDKSAKPLLKNTLSDWHGKEGKQRRIQLAQDCVLRVQRTPDMKTIDQTAVALEFLESVGQPIHRASIVTVGPGRGDIVVGNGFVGAGSTVGGGGGYGVSSSNNAYGTGSGNQHYHQHQHNNVSPTTTSNSYR</sequence>
<keyword evidence="10" id="KW-1185">Reference proteome</keyword>
<comment type="caution">
    <text evidence="9">The sequence shown here is derived from an EMBL/GenBank/DDBJ whole genome shotgun (WGS) entry which is preliminary data.</text>
</comment>
<keyword evidence="5" id="KW-0067">ATP-binding</keyword>
<gene>
    <name evidence="9" type="ORF">BGZ96_002216</name>
</gene>
<organism evidence="9 10">
    <name type="scientific">Linnemannia gamsii</name>
    <dbReference type="NCBI Taxonomy" id="64522"/>
    <lineage>
        <taxon>Eukaryota</taxon>
        <taxon>Fungi</taxon>
        <taxon>Fungi incertae sedis</taxon>
        <taxon>Mucoromycota</taxon>
        <taxon>Mortierellomycotina</taxon>
        <taxon>Mortierellomycetes</taxon>
        <taxon>Mortierellales</taxon>
        <taxon>Mortierellaceae</taxon>
        <taxon>Linnemannia</taxon>
    </lineage>
</organism>
<evidence type="ECO:0000256" key="7">
    <source>
        <dbReference type="SAM" id="MobiDB-lite"/>
    </source>
</evidence>
<feature type="compositionally biased region" description="Pro residues" evidence="7">
    <location>
        <begin position="645"/>
        <end position="656"/>
    </location>
</feature>
<evidence type="ECO:0000256" key="6">
    <source>
        <dbReference type="PROSITE-ProRule" id="PRU00023"/>
    </source>
</evidence>
<feature type="compositionally biased region" description="Low complexity" evidence="7">
    <location>
        <begin position="885"/>
        <end position="894"/>
    </location>
</feature>
<feature type="region of interest" description="Disordered" evidence="7">
    <location>
        <begin position="949"/>
        <end position="1051"/>
    </location>
</feature>
<keyword evidence="4" id="KW-0418">Kinase</keyword>
<name>A0ABQ7JLB9_9FUNG</name>
<feature type="compositionally biased region" description="Polar residues" evidence="7">
    <location>
        <begin position="713"/>
        <end position="722"/>
    </location>
</feature>
<feature type="repeat" description="ANK" evidence="6">
    <location>
        <begin position="1281"/>
        <end position="1314"/>
    </location>
</feature>
<reference evidence="9 10" key="1">
    <citation type="journal article" date="2020" name="Fungal Divers.">
        <title>Resolving the Mortierellaceae phylogeny through synthesis of multi-gene phylogenetics and phylogenomics.</title>
        <authorList>
            <person name="Vandepol N."/>
            <person name="Liber J."/>
            <person name="Desiro A."/>
            <person name="Na H."/>
            <person name="Kennedy M."/>
            <person name="Barry K."/>
            <person name="Grigoriev I.V."/>
            <person name="Miller A.N."/>
            <person name="O'Donnell K."/>
            <person name="Stajich J.E."/>
            <person name="Bonito G."/>
        </authorList>
    </citation>
    <scope>NUCLEOTIDE SEQUENCE [LARGE SCALE GENOMIC DNA]</scope>
    <source>
        <strain evidence="9 10">AD045</strain>
    </source>
</reference>
<evidence type="ECO:0000259" key="8">
    <source>
        <dbReference type="PROSITE" id="PS50011"/>
    </source>
</evidence>
<feature type="compositionally biased region" description="Low complexity" evidence="7">
    <location>
        <begin position="848"/>
        <end position="868"/>
    </location>
</feature>
<feature type="region of interest" description="Disordered" evidence="7">
    <location>
        <begin position="580"/>
        <end position="825"/>
    </location>
</feature>
<feature type="region of interest" description="Disordered" evidence="7">
    <location>
        <begin position="527"/>
        <end position="547"/>
    </location>
</feature>
<dbReference type="EMBL" id="JAAAIM010001407">
    <property type="protein sequence ID" value="KAG0278833.1"/>
    <property type="molecule type" value="Genomic_DNA"/>
</dbReference>
<feature type="compositionally biased region" description="Low complexity" evidence="7">
    <location>
        <begin position="770"/>
        <end position="819"/>
    </location>
</feature>
<feature type="repeat" description="ANK" evidence="6">
    <location>
        <begin position="1140"/>
        <end position="1174"/>
    </location>
</feature>
<evidence type="ECO:0000256" key="3">
    <source>
        <dbReference type="ARBA" id="ARBA00022741"/>
    </source>
</evidence>
<keyword evidence="3" id="KW-0547">Nucleotide-binding</keyword>
<feature type="region of interest" description="Disordered" evidence="7">
    <location>
        <begin position="299"/>
        <end position="367"/>
    </location>
</feature>
<evidence type="ECO:0000313" key="10">
    <source>
        <dbReference type="Proteomes" id="UP001194696"/>
    </source>
</evidence>
<evidence type="ECO:0000313" key="9">
    <source>
        <dbReference type="EMBL" id="KAG0278833.1"/>
    </source>
</evidence>
<feature type="compositionally biased region" description="Low complexity" evidence="7">
    <location>
        <begin position="1009"/>
        <end position="1032"/>
    </location>
</feature>
<dbReference type="InterPro" id="IPR036770">
    <property type="entry name" value="Ankyrin_rpt-contain_sf"/>
</dbReference>
<feature type="compositionally biased region" description="Pro residues" evidence="7">
    <location>
        <begin position="585"/>
        <end position="597"/>
    </location>
</feature>
<comment type="similarity">
    <text evidence="1">Belongs to the protein kinase superfamily. TKL Ser/Thr protein kinase family.</text>
</comment>
<feature type="compositionally biased region" description="Polar residues" evidence="7">
    <location>
        <begin position="1481"/>
        <end position="1491"/>
    </location>
</feature>
<feature type="region of interest" description="Disordered" evidence="7">
    <location>
        <begin position="848"/>
        <end position="895"/>
    </location>
</feature>
<protein>
    <recommendedName>
        <fullName evidence="8">Protein kinase domain-containing protein</fullName>
    </recommendedName>
</protein>
<feature type="region of interest" description="Disordered" evidence="7">
    <location>
        <begin position="1462"/>
        <end position="1491"/>
    </location>
</feature>
<feature type="compositionally biased region" description="Polar residues" evidence="7">
    <location>
        <begin position="456"/>
        <end position="467"/>
    </location>
</feature>
<accession>A0ABQ7JLB9</accession>
<evidence type="ECO:0000256" key="1">
    <source>
        <dbReference type="ARBA" id="ARBA00005843"/>
    </source>
</evidence>
<keyword evidence="2" id="KW-0808">Transferase</keyword>
<dbReference type="PANTHER" id="PTHR44329">
    <property type="entry name" value="SERINE/THREONINE-PROTEIN KINASE TNNI3K-RELATED"/>
    <property type="match status" value="1"/>
</dbReference>
<dbReference type="Pfam" id="PF07714">
    <property type="entry name" value="PK_Tyr_Ser-Thr"/>
    <property type="match status" value="1"/>
</dbReference>
<dbReference type="SMART" id="SM00248">
    <property type="entry name" value="ANK"/>
    <property type="match status" value="6"/>
</dbReference>
<evidence type="ECO:0000256" key="5">
    <source>
        <dbReference type="ARBA" id="ARBA00022840"/>
    </source>
</evidence>
<dbReference type="InterPro" id="IPR001245">
    <property type="entry name" value="Ser-Thr/Tyr_kinase_cat_dom"/>
</dbReference>
<evidence type="ECO:0000256" key="4">
    <source>
        <dbReference type="ARBA" id="ARBA00022777"/>
    </source>
</evidence>
<dbReference type="SUPFAM" id="SSF56112">
    <property type="entry name" value="Protein kinase-like (PK-like)"/>
    <property type="match status" value="1"/>
</dbReference>
<dbReference type="Pfam" id="PF12796">
    <property type="entry name" value="Ank_2"/>
    <property type="match status" value="2"/>
</dbReference>
<evidence type="ECO:0000256" key="2">
    <source>
        <dbReference type="ARBA" id="ARBA00022679"/>
    </source>
</evidence>
<feature type="compositionally biased region" description="Polar residues" evidence="7">
    <location>
        <begin position="1033"/>
        <end position="1051"/>
    </location>
</feature>
<feature type="compositionally biased region" description="Low complexity" evidence="7">
    <location>
        <begin position="669"/>
        <end position="683"/>
    </location>
</feature>
<dbReference type="Proteomes" id="UP001194696">
    <property type="component" value="Unassembled WGS sequence"/>
</dbReference>
<dbReference type="Gene3D" id="1.25.40.20">
    <property type="entry name" value="Ankyrin repeat-containing domain"/>
    <property type="match status" value="2"/>
</dbReference>
<dbReference type="InterPro" id="IPR002110">
    <property type="entry name" value="Ankyrin_rpt"/>
</dbReference>